<accession>A0A286FBX3</accession>
<dbReference type="EMBL" id="OCNH01000001">
    <property type="protein sequence ID" value="SOD80586.1"/>
    <property type="molecule type" value="Genomic_DNA"/>
</dbReference>
<protein>
    <recommendedName>
        <fullName evidence="3">Alpha/beta hydrolase</fullName>
    </recommendedName>
</protein>
<evidence type="ECO:0000313" key="1">
    <source>
        <dbReference type="EMBL" id="SOD80586.1"/>
    </source>
</evidence>
<evidence type="ECO:0008006" key="3">
    <source>
        <dbReference type="Google" id="ProtNLM"/>
    </source>
</evidence>
<proteinExistence type="predicted"/>
<evidence type="ECO:0000313" key="2">
    <source>
        <dbReference type="Proteomes" id="UP000219452"/>
    </source>
</evidence>
<organism evidence="1 2">
    <name type="scientific">Spirosoma fluviale</name>
    <dbReference type="NCBI Taxonomy" id="1597977"/>
    <lineage>
        <taxon>Bacteria</taxon>
        <taxon>Pseudomonadati</taxon>
        <taxon>Bacteroidota</taxon>
        <taxon>Cytophagia</taxon>
        <taxon>Cytophagales</taxon>
        <taxon>Cytophagaceae</taxon>
        <taxon>Spirosoma</taxon>
    </lineage>
</organism>
<keyword evidence="2" id="KW-1185">Reference proteome</keyword>
<dbReference type="SUPFAM" id="SSF53474">
    <property type="entry name" value="alpha/beta-Hydrolases"/>
    <property type="match status" value="1"/>
</dbReference>
<dbReference type="Gene3D" id="3.40.50.1820">
    <property type="entry name" value="alpha/beta hydrolase"/>
    <property type="match status" value="1"/>
</dbReference>
<gene>
    <name evidence="1" type="ORF">SAMN06269250_1476</name>
</gene>
<name>A0A286FBX3_9BACT</name>
<dbReference type="Proteomes" id="UP000219452">
    <property type="component" value="Unassembled WGS sequence"/>
</dbReference>
<reference evidence="2" key="1">
    <citation type="submission" date="2017-09" db="EMBL/GenBank/DDBJ databases">
        <authorList>
            <person name="Varghese N."/>
            <person name="Submissions S."/>
        </authorList>
    </citation>
    <scope>NUCLEOTIDE SEQUENCE [LARGE SCALE GENOMIC DNA]</scope>
    <source>
        <strain evidence="2">DSM 29961</strain>
    </source>
</reference>
<sequence>MFYPVKPVKKLSLFLLTTHFTIRQTKRYLYLIKNMNYSFSLLLALSLVTQSIAQNPVAKIDSGSIGGARYVILFPPNWKGKLVMYAHGYEFMGAKPRQSQNPGFKNNMKPFLERGFAVAASDYQYQGYSLPQGVDDTESLRQFFVKTYGKPDTTYMVGHSLGGGVTLATIENFGANYYGGLPLCPLSSRPYLQCRKEFDMYATFNGLFPGVVPSLTTIFDLSKPYQAQPQQAMVAQAMAIKKAILAKDSVLAVAFAKRFDLKLDDLPFSLFFNENVLRDLAQKAKGNPFDNTNTVYSGFPNNLAVNQKAERLPATVDPNVVFGKYDRTGKINKPVVLMHTLYDQLIPPIYGVINFENMVHQQAKDQYFTVKYTNGQGHCNFTPQQTAQAFDSLRNWVKTGTKPTAGFIN</sequence>
<dbReference type="AlphaFoldDB" id="A0A286FBX3"/>
<dbReference type="InterPro" id="IPR029058">
    <property type="entry name" value="AB_hydrolase_fold"/>
</dbReference>